<organism evidence="6 7">
    <name type="scientific">Micromonospora zhanjiangensis</name>
    <dbReference type="NCBI Taxonomy" id="1522057"/>
    <lineage>
        <taxon>Bacteria</taxon>
        <taxon>Bacillati</taxon>
        <taxon>Actinomycetota</taxon>
        <taxon>Actinomycetes</taxon>
        <taxon>Micromonosporales</taxon>
        <taxon>Micromonosporaceae</taxon>
        <taxon>Micromonospora</taxon>
    </lineage>
</organism>
<dbReference type="InterPro" id="IPR046335">
    <property type="entry name" value="LacI/GalR-like_sensor"/>
</dbReference>
<dbReference type="PANTHER" id="PTHR30146:SF109">
    <property type="entry name" value="HTH-TYPE TRANSCRIPTIONAL REGULATOR GALS"/>
    <property type="match status" value="1"/>
</dbReference>
<dbReference type="SUPFAM" id="SSF47413">
    <property type="entry name" value="lambda repressor-like DNA-binding domains"/>
    <property type="match status" value="1"/>
</dbReference>
<evidence type="ECO:0000313" key="6">
    <source>
        <dbReference type="EMBL" id="MFC4109404.1"/>
    </source>
</evidence>
<evidence type="ECO:0000313" key="7">
    <source>
        <dbReference type="Proteomes" id="UP001595868"/>
    </source>
</evidence>
<dbReference type="Proteomes" id="UP001595868">
    <property type="component" value="Unassembled WGS sequence"/>
</dbReference>
<proteinExistence type="predicted"/>
<dbReference type="PROSITE" id="PS50932">
    <property type="entry name" value="HTH_LACI_2"/>
    <property type="match status" value="1"/>
</dbReference>
<dbReference type="CDD" id="cd01574">
    <property type="entry name" value="PBP1_LacI"/>
    <property type="match status" value="1"/>
</dbReference>
<dbReference type="Pfam" id="PF00356">
    <property type="entry name" value="LacI"/>
    <property type="match status" value="1"/>
</dbReference>
<dbReference type="PROSITE" id="PS00356">
    <property type="entry name" value="HTH_LACI_1"/>
    <property type="match status" value="1"/>
</dbReference>
<protein>
    <submittedName>
        <fullName evidence="6">LacI family DNA-binding transcriptional regulator</fullName>
    </submittedName>
</protein>
<evidence type="ECO:0000256" key="1">
    <source>
        <dbReference type="ARBA" id="ARBA00023015"/>
    </source>
</evidence>
<keyword evidence="7" id="KW-1185">Reference proteome</keyword>
<dbReference type="GO" id="GO:0003677">
    <property type="term" value="F:DNA binding"/>
    <property type="evidence" value="ECO:0007669"/>
    <property type="project" value="UniProtKB-KW"/>
</dbReference>
<keyword evidence="3" id="KW-0804">Transcription</keyword>
<evidence type="ECO:0000256" key="4">
    <source>
        <dbReference type="SAM" id="MobiDB-lite"/>
    </source>
</evidence>
<sequence>MRDVARLAGVSTQTVSRVVNKHPHVAAETRQRVLTAMRALNYRQNLVARALVTQRTGTIGIIAYETSLYGPTSMLYAIEGAARSAGYFVSVASVRHLDRRSVLDAVDWLRRQQVEGIIAIAPATAVASALAEVAGGMATISVGGGYDEAVPSAQIDNAAGARQAARHLLELGHATVHHVAGPAEWPEAGERTDGWREALSAAARPAPLPLRGDWSSQAGYEQGRLLAEDPSVTAVFCASDQLALGVLRALHEAGRRVPEDVSVVGFDDTPDAGHYLPPLTTVRQDFAELGRRSLGLLLAQLDRSDREPAARRTVQVPRLIVRSSTGPPPGRSATPATGLRAP</sequence>
<dbReference type="SUPFAM" id="SSF53822">
    <property type="entry name" value="Periplasmic binding protein-like I"/>
    <property type="match status" value="1"/>
</dbReference>
<accession>A0ABV8KTL8</accession>
<name>A0ABV8KTL8_9ACTN</name>
<dbReference type="Gene3D" id="3.40.50.2300">
    <property type="match status" value="2"/>
</dbReference>
<dbReference type="RefSeq" id="WP_377550860.1">
    <property type="nucleotide sequence ID" value="NZ_JBHSBN010000024.1"/>
</dbReference>
<dbReference type="InterPro" id="IPR000843">
    <property type="entry name" value="HTH_LacI"/>
</dbReference>
<keyword evidence="1" id="KW-0805">Transcription regulation</keyword>
<dbReference type="Pfam" id="PF13377">
    <property type="entry name" value="Peripla_BP_3"/>
    <property type="match status" value="1"/>
</dbReference>
<evidence type="ECO:0000256" key="3">
    <source>
        <dbReference type="ARBA" id="ARBA00023163"/>
    </source>
</evidence>
<dbReference type="Gene3D" id="1.10.260.40">
    <property type="entry name" value="lambda repressor-like DNA-binding domains"/>
    <property type="match status" value="1"/>
</dbReference>
<gene>
    <name evidence="6" type="ORF">ACFOX0_26170</name>
</gene>
<keyword evidence="2 6" id="KW-0238">DNA-binding</keyword>
<dbReference type="InterPro" id="IPR010982">
    <property type="entry name" value="Lambda_DNA-bd_dom_sf"/>
</dbReference>
<dbReference type="SMART" id="SM00354">
    <property type="entry name" value="HTH_LACI"/>
    <property type="match status" value="1"/>
</dbReference>
<feature type="region of interest" description="Disordered" evidence="4">
    <location>
        <begin position="320"/>
        <end position="342"/>
    </location>
</feature>
<dbReference type="InterPro" id="IPR028082">
    <property type="entry name" value="Peripla_BP_I"/>
</dbReference>
<dbReference type="PANTHER" id="PTHR30146">
    <property type="entry name" value="LACI-RELATED TRANSCRIPTIONAL REPRESSOR"/>
    <property type="match status" value="1"/>
</dbReference>
<dbReference type="EMBL" id="JBHSBN010000024">
    <property type="protein sequence ID" value="MFC4109404.1"/>
    <property type="molecule type" value="Genomic_DNA"/>
</dbReference>
<feature type="domain" description="HTH lacI-type" evidence="5">
    <location>
        <begin position="1"/>
        <end position="53"/>
    </location>
</feature>
<comment type="caution">
    <text evidence="6">The sequence shown here is derived from an EMBL/GenBank/DDBJ whole genome shotgun (WGS) entry which is preliminary data.</text>
</comment>
<dbReference type="CDD" id="cd01392">
    <property type="entry name" value="HTH_LacI"/>
    <property type="match status" value="1"/>
</dbReference>
<evidence type="ECO:0000259" key="5">
    <source>
        <dbReference type="PROSITE" id="PS50932"/>
    </source>
</evidence>
<reference evidence="7" key="1">
    <citation type="journal article" date="2019" name="Int. J. Syst. Evol. Microbiol.">
        <title>The Global Catalogue of Microorganisms (GCM) 10K type strain sequencing project: providing services to taxonomists for standard genome sequencing and annotation.</title>
        <authorList>
            <consortium name="The Broad Institute Genomics Platform"/>
            <consortium name="The Broad Institute Genome Sequencing Center for Infectious Disease"/>
            <person name="Wu L."/>
            <person name="Ma J."/>
        </authorList>
    </citation>
    <scope>NUCLEOTIDE SEQUENCE [LARGE SCALE GENOMIC DNA]</scope>
    <source>
        <strain evidence="7">2902at01</strain>
    </source>
</reference>
<evidence type="ECO:0000256" key="2">
    <source>
        <dbReference type="ARBA" id="ARBA00023125"/>
    </source>
</evidence>